<proteinExistence type="predicted"/>
<evidence type="ECO:0000313" key="2">
    <source>
        <dbReference type="EMBL" id="KAG8543619.1"/>
    </source>
</evidence>
<evidence type="ECO:0008006" key="4">
    <source>
        <dbReference type="Google" id="ProtNLM"/>
    </source>
</evidence>
<evidence type="ECO:0000256" key="1">
    <source>
        <dbReference type="SAM" id="MobiDB-lite"/>
    </source>
</evidence>
<name>A0AAV6Z256_ENGPU</name>
<accession>A0AAV6Z256</accession>
<sequence length="87" mass="9664">MVCLQCLCRSRGLLRRPSMLQLLHALHTLCLCRMTNTQVCTDYLLHQVDISRSLGLTAVEMSPACGRGDEMSPWESSAGGRVPYVLL</sequence>
<dbReference type="AlphaFoldDB" id="A0AAV6Z256"/>
<feature type="region of interest" description="Disordered" evidence="1">
    <location>
        <begin position="66"/>
        <end position="87"/>
    </location>
</feature>
<comment type="caution">
    <text evidence="2">The sequence shown here is derived from an EMBL/GenBank/DDBJ whole genome shotgun (WGS) entry which is preliminary data.</text>
</comment>
<keyword evidence="3" id="KW-1185">Reference proteome</keyword>
<dbReference type="Proteomes" id="UP000824782">
    <property type="component" value="Unassembled WGS sequence"/>
</dbReference>
<reference evidence="2" key="1">
    <citation type="thesis" date="2020" institute="ProQuest LLC" country="789 East Eisenhower Parkway, Ann Arbor, MI, USA">
        <title>Comparative Genomics and Chromosome Evolution.</title>
        <authorList>
            <person name="Mudd A.B."/>
        </authorList>
    </citation>
    <scope>NUCLEOTIDE SEQUENCE</scope>
    <source>
        <strain evidence="2">237g6f4</strain>
        <tissue evidence="2">Blood</tissue>
    </source>
</reference>
<dbReference type="EMBL" id="WNYA01003131">
    <property type="protein sequence ID" value="KAG8543619.1"/>
    <property type="molecule type" value="Genomic_DNA"/>
</dbReference>
<evidence type="ECO:0000313" key="3">
    <source>
        <dbReference type="Proteomes" id="UP000824782"/>
    </source>
</evidence>
<organism evidence="2 3">
    <name type="scientific">Engystomops pustulosus</name>
    <name type="common">Tungara frog</name>
    <name type="synonym">Physalaemus pustulosus</name>
    <dbReference type="NCBI Taxonomy" id="76066"/>
    <lineage>
        <taxon>Eukaryota</taxon>
        <taxon>Metazoa</taxon>
        <taxon>Chordata</taxon>
        <taxon>Craniata</taxon>
        <taxon>Vertebrata</taxon>
        <taxon>Euteleostomi</taxon>
        <taxon>Amphibia</taxon>
        <taxon>Batrachia</taxon>
        <taxon>Anura</taxon>
        <taxon>Neobatrachia</taxon>
        <taxon>Hyloidea</taxon>
        <taxon>Leptodactylidae</taxon>
        <taxon>Leiuperinae</taxon>
        <taxon>Engystomops</taxon>
    </lineage>
</organism>
<protein>
    <recommendedName>
        <fullName evidence="4">Secreted protein</fullName>
    </recommendedName>
</protein>
<gene>
    <name evidence="2" type="ORF">GDO81_024182</name>
</gene>